<dbReference type="Proteomes" id="UP000235659">
    <property type="component" value="Unassembled WGS sequence"/>
</dbReference>
<feature type="transmembrane region" description="Helical" evidence="7">
    <location>
        <begin position="109"/>
        <end position="125"/>
    </location>
</feature>
<dbReference type="PANTHER" id="PTHR30482">
    <property type="entry name" value="HIGH-AFFINITY BRANCHED-CHAIN AMINO ACID TRANSPORT SYSTEM PERMEASE"/>
    <property type="match status" value="1"/>
</dbReference>
<organism evidence="8 11">
    <name type="scientific">Paraburkholderia rhynchosiae</name>
    <dbReference type="NCBI Taxonomy" id="487049"/>
    <lineage>
        <taxon>Bacteria</taxon>
        <taxon>Pseudomonadati</taxon>
        <taxon>Pseudomonadota</taxon>
        <taxon>Betaproteobacteria</taxon>
        <taxon>Burkholderiales</taxon>
        <taxon>Burkholderiaceae</taxon>
        <taxon>Paraburkholderia</taxon>
    </lineage>
</organism>
<dbReference type="Pfam" id="PF02653">
    <property type="entry name" value="BPD_transp_2"/>
    <property type="match status" value="1"/>
</dbReference>
<dbReference type="GO" id="GO:0015658">
    <property type="term" value="F:branched-chain amino acid transmembrane transporter activity"/>
    <property type="evidence" value="ECO:0007669"/>
    <property type="project" value="InterPro"/>
</dbReference>
<proteinExistence type="predicted"/>
<reference evidence="8 11" key="2">
    <citation type="submission" date="2020-04" db="EMBL/GenBank/DDBJ databases">
        <authorList>
            <person name="De Canck E."/>
        </authorList>
    </citation>
    <scope>NUCLEOTIDE SEQUENCE [LARGE SCALE GENOMIC DNA]</scope>
    <source>
        <strain evidence="8 11">LMG 27174</strain>
    </source>
</reference>
<dbReference type="EMBL" id="CADIJZ010000038">
    <property type="protein sequence ID" value="CAB3738483.1"/>
    <property type="molecule type" value="Genomic_DNA"/>
</dbReference>
<name>A0A2N7VYK3_9BURK</name>
<dbReference type="InterPro" id="IPR043428">
    <property type="entry name" value="LivM-like"/>
</dbReference>
<keyword evidence="2" id="KW-1003">Cell membrane</keyword>
<evidence type="ECO:0000313" key="10">
    <source>
        <dbReference type="Proteomes" id="UP000235659"/>
    </source>
</evidence>
<evidence type="ECO:0000313" key="11">
    <source>
        <dbReference type="Proteomes" id="UP000494205"/>
    </source>
</evidence>
<feature type="transmembrane region" description="Helical" evidence="7">
    <location>
        <begin position="247"/>
        <end position="268"/>
    </location>
</feature>
<evidence type="ECO:0000256" key="1">
    <source>
        <dbReference type="ARBA" id="ARBA00004651"/>
    </source>
</evidence>
<dbReference type="CDD" id="cd06581">
    <property type="entry name" value="TM_PBP1_LivM_like"/>
    <property type="match status" value="1"/>
</dbReference>
<feature type="transmembrane region" description="Helical" evidence="7">
    <location>
        <begin position="274"/>
        <end position="292"/>
    </location>
</feature>
<dbReference type="InterPro" id="IPR001851">
    <property type="entry name" value="ABC_transp_permease"/>
</dbReference>
<evidence type="ECO:0000313" key="9">
    <source>
        <dbReference type="EMBL" id="PMS22225.1"/>
    </source>
</evidence>
<gene>
    <name evidence="9" type="ORF">C0Z16_33195</name>
    <name evidence="8" type="ORF">LMG27174_06471</name>
</gene>
<keyword evidence="4 7" id="KW-1133">Transmembrane helix</keyword>
<feature type="region of interest" description="Disordered" evidence="6">
    <location>
        <begin position="307"/>
        <end position="326"/>
    </location>
</feature>
<feature type="transmembrane region" description="Helical" evidence="7">
    <location>
        <begin position="145"/>
        <end position="168"/>
    </location>
</feature>
<feature type="transmembrane region" description="Helical" evidence="7">
    <location>
        <begin position="6"/>
        <end position="35"/>
    </location>
</feature>
<dbReference type="Proteomes" id="UP000494205">
    <property type="component" value="Unassembled WGS sequence"/>
</dbReference>
<evidence type="ECO:0000256" key="4">
    <source>
        <dbReference type="ARBA" id="ARBA00022989"/>
    </source>
</evidence>
<dbReference type="PANTHER" id="PTHR30482:SF20">
    <property type="entry name" value="HIGH-AFFINITY BRANCHED-CHAIN AMINO ACID TRANSPORT SYSTEM PERMEASE PROTEIN LIVM"/>
    <property type="match status" value="1"/>
</dbReference>
<dbReference type="GO" id="GO:0005886">
    <property type="term" value="C:plasma membrane"/>
    <property type="evidence" value="ECO:0007669"/>
    <property type="project" value="UniProtKB-SubCell"/>
</dbReference>
<evidence type="ECO:0000256" key="2">
    <source>
        <dbReference type="ARBA" id="ARBA00022475"/>
    </source>
</evidence>
<keyword evidence="5 7" id="KW-0472">Membrane</keyword>
<feature type="transmembrane region" description="Helical" evidence="7">
    <location>
        <begin position="75"/>
        <end position="97"/>
    </location>
</feature>
<reference evidence="9 10" key="1">
    <citation type="submission" date="2018-01" db="EMBL/GenBank/DDBJ databases">
        <title>Whole genome analyses suggest that Burkholderia sensu lato contains two further novel genera in the rhizoxinica-symbiotica group Mycetohabitans gen. nov., and Trinickia gen. nov.: implications for the evolution of diazotrophy and nodulation in the Burkholderiaceae.</title>
        <authorList>
            <person name="Estrada-de los Santos P."/>
            <person name="Palmer M."/>
            <person name="Chavez-Ramirez B."/>
            <person name="Beukes C."/>
            <person name="Steenkamp E.T."/>
            <person name="Hirsch A.M."/>
            <person name="Manyaka P."/>
            <person name="Maluk M."/>
            <person name="Lafos M."/>
            <person name="Crook M."/>
            <person name="Gross E."/>
            <person name="Simon M.F."/>
            <person name="Bueno dos Reis Junior F."/>
            <person name="Poole P.S."/>
            <person name="Venter S.N."/>
            <person name="James E.K."/>
        </authorList>
    </citation>
    <scope>NUCLEOTIDE SEQUENCE [LARGE SCALE GENOMIC DNA]</scope>
    <source>
        <strain evidence="9 10">WSM 3937</strain>
    </source>
</reference>
<dbReference type="RefSeq" id="WP_102636242.1">
    <property type="nucleotide sequence ID" value="NZ_PNXY01000044.1"/>
</dbReference>
<accession>A0A2N7VYK3</accession>
<evidence type="ECO:0000256" key="7">
    <source>
        <dbReference type="SAM" id="Phobius"/>
    </source>
</evidence>
<feature type="transmembrane region" description="Helical" evidence="7">
    <location>
        <begin position="218"/>
        <end position="240"/>
    </location>
</feature>
<comment type="subcellular location">
    <subcellularLocation>
        <location evidence="1">Cell membrane</location>
        <topology evidence="1">Multi-pass membrane protein</topology>
    </subcellularLocation>
</comment>
<evidence type="ECO:0000313" key="8">
    <source>
        <dbReference type="EMBL" id="CAB3738483.1"/>
    </source>
</evidence>
<protein>
    <submittedName>
        <fullName evidence="9">Branched-chain amino acid ABC transporter permease</fullName>
    </submittedName>
</protein>
<evidence type="ECO:0000256" key="6">
    <source>
        <dbReference type="SAM" id="MobiDB-lite"/>
    </source>
</evidence>
<keyword evidence="10" id="KW-1185">Reference proteome</keyword>
<evidence type="ECO:0000256" key="3">
    <source>
        <dbReference type="ARBA" id="ARBA00022692"/>
    </source>
</evidence>
<evidence type="ECO:0000256" key="5">
    <source>
        <dbReference type="ARBA" id="ARBA00023136"/>
    </source>
</evidence>
<keyword evidence="3 7" id="KW-0812">Transmembrane</keyword>
<dbReference type="AlphaFoldDB" id="A0A2N7VYK3"/>
<dbReference type="OrthoDB" id="9814461at2"/>
<feature type="transmembrane region" description="Helical" evidence="7">
    <location>
        <begin position="47"/>
        <end position="69"/>
    </location>
</feature>
<feature type="transmembrane region" description="Helical" evidence="7">
    <location>
        <begin position="189"/>
        <end position="212"/>
    </location>
</feature>
<dbReference type="EMBL" id="PNXY01000044">
    <property type="protein sequence ID" value="PMS22225.1"/>
    <property type="molecule type" value="Genomic_DNA"/>
</dbReference>
<sequence length="326" mass="33775">MRKLNVPWWAAGGAVAIAATLVASNAYTTSVLNLIAIAALTAASMRFVMLIGELSFATSAFVGIGAYGAGVATTIFQWPFLIALFAGPAVVIVVSILFGMTTLRVRGPYFMLIGFAFAEAVRIGFSKTEFIGGTSGMTGIFPPRFMDACLPTFVMAAVIVLLFALYAIEKTDFGKVLVAIRDNENIARSVGINVLFCKVACFAIASFCAGVAGSLSAFVNNVISPGDFTFLLASMALAYVKVGGESSIFGAIGGAVILVLLGSFALGLGGGEQLFYGAAIVLAVLLMPRGLVGLVEKVTRKRDPVKIRNGAAGPEKGAAKLSRKGG</sequence>